<organism evidence="1 2">
    <name type="scientific">Rhizobium tropici</name>
    <dbReference type="NCBI Taxonomy" id="398"/>
    <lineage>
        <taxon>Bacteria</taxon>
        <taxon>Pseudomonadati</taxon>
        <taxon>Pseudomonadota</taxon>
        <taxon>Alphaproteobacteria</taxon>
        <taxon>Hyphomicrobiales</taxon>
        <taxon>Rhizobiaceae</taxon>
        <taxon>Rhizobium/Agrobacterium group</taxon>
        <taxon>Rhizobium</taxon>
    </lineage>
</organism>
<name>A0A5B0VQG5_RHITR</name>
<dbReference type="RefSeq" id="WP_149637582.1">
    <property type="nucleotide sequence ID" value="NZ_VNIP01000015.1"/>
</dbReference>
<gene>
    <name evidence="1" type="ORF">FP026_26640</name>
</gene>
<reference evidence="1 2" key="1">
    <citation type="submission" date="2019-07" db="EMBL/GenBank/DDBJ databases">
        <title>The Draft Genome Sequence of Rhizobium tropici SARCC-755 Associated with Superior Nodulation on Pigeonpea (Cajanus cajan (L.) Millsp.).</title>
        <authorList>
            <person name="Bopape F.L."/>
            <person name="Hassen A.I."/>
            <person name="Swanevelder Z.H."/>
            <person name="Gwata E.T."/>
        </authorList>
    </citation>
    <scope>NUCLEOTIDE SEQUENCE [LARGE SCALE GENOMIC DNA]</scope>
    <source>
        <strain evidence="1 2">SARCC-755</strain>
    </source>
</reference>
<proteinExistence type="predicted"/>
<evidence type="ECO:0000313" key="2">
    <source>
        <dbReference type="Proteomes" id="UP000323608"/>
    </source>
</evidence>
<dbReference type="EMBL" id="VNIP01000015">
    <property type="protein sequence ID" value="KAA1176773.1"/>
    <property type="molecule type" value="Genomic_DNA"/>
</dbReference>
<protein>
    <submittedName>
        <fullName evidence="1">Uncharacterized protein</fullName>
    </submittedName>
</protein>
<dbReference type="AlphaFoldDB" id="A0A5B0VQG5"/>
<accession>A0A5B0VQG5</accession>
<comment type="caution">
    <text evidence="1">The sequence shown here is derived from an EMBL/GenBank/DDBJ whole genome shotgun (WGS) entry which is preliminary data.</text>
</comment>
<dbReference type="Proteomes" id="UP000323608">
    <property type="component" value="Unassembled WGS sequence"/>
</dbReference>
<evidence type="ECO:0000313" key="1">
    <source>
        <dbReference type="EMBL" id="KAA1176773.1"/>
    </source>
</evidence>
<sequence length="90" mass="10395">MAGKSGGVNPDPFLSAFYSKAKITKLLKKLQFRAVFWQNAAHFGAKRQFFSREGQKCRINPQLLRRSLDRYTICDCDRITRTEKGRNVVL</sequence>